<dbReference type="InterPro" id="IPR047650">
    <property type="entry name" value="Transpos_IS110"/>
</dbReference>
<dbReference type="PANTHER" id="PTHR33055:SF13">
    <property type="entry name" value="TRANSPOSASE"/>
    <property type="match status" value="1"/>
</dbReference>
<evidence type="ECO:0000259" key="1">
    <source>
        <dbReference type="Pfam" id="PF02371"/>
    </source>
</evidence>
<dbReference type="Proteomes" id="UP001230005">
    <property type="component" value="Unassembled WGS sequence"/>
</dbReference>
<dbReference type="PANTHER" id="PTHR33055">
    <property type="entry name" value="TRANSPOSASE FOR INSERTION SEQUENCE ELEMENT IS1111A"/>
    <property type="match status" value="1"/>
</dbReference>
<dbReference type="Pfam" id="PF02371">
    <property type="entry name" value="Transposase_20"/>
    <property type="match status" value="1"/>
</dbReference>
<sequence>MVELSKERIEYQVLISFPGIGEATAVRLIGEIGDLRRFQSHKQLNAYVGIDIMHYQSGNTFYKDKINKRGKKSYDKLKTQPQGKPHKVASIACVNKFLKVAFHLITHNITYDYEADKTVRK</sequence>
<reference evidence="2 3" key="1">
    <citation type="submission" date="2023-07" db="EMBL/GenBank/DDBJ databases">
        <title>Genomic Encyclopedia of Type Strains, Phase IV (KMG-IV): sequencing the most valuable type-strain genomes for metagenomic binning, comparative biology and taxonomic classification.</title>
        <authorList>
            <person name="Goeker M."/>
        </authorList>
    </citation>
    <scope>NUCLEOTIDE SEQUENCE [LARGE SCALE GENOMIC DNA]</scope>
    <source>
        <strain evidence="2 3">DSM 9768</strain>
    </source>
</reference>
<comment type="caution">
    <text evidence="2">The sequence shown here is derived from an EMBL/GenBank/DDBJ whole genome shotgun (WGS) entry which is preliminary data.</text>
</comment>
<evidence type="ECO:0000313" key="2">
    <source>
        <dbReference type="EMBL" id="MDQ0258098.1"/>
    </source>
</evidence>
<proteinExistence type="predicted"/>
<evidence type="ECO:0000313" key="3">
    <source>
        <dbReference type="Proteomes" id="UP001230005"/>
    </source>
</evidence>
<protein>
    <submittedName>
        <fullName evidence="2">Transposase</fullName>
    </submittedName>
</protein>
<name>A0ABU0A5X5_9BACI</name>
<accession>A0ABU0A5X5</accession>
<dbReference type="EMBL" id="JAUSUG010000050">
    <property type="protein sequence ID" value="MDQ0258098.1"/>
    <property type="molecule type" value="Genomic_DNA"/>
</dbReference>
<dbReference type="InterPro" id="IPR003346">
    <property type="entry name" value="Transposase_20"/>
</dbReference>
<gene>
    <name evidence="2" type="ORF">J2S74_005563</name>
</gene>
<organism evidence="2 3">
    <name type="scientific">Evansella vedderi</name>
    <dbReference type="NCBI Taxonomy" id="38282"/>
    <lineage>
        <taxon>Bacteria</taxon>
        <taxon>Bacillati</taxon>
        <taxon>Bacillota</taxon>
        <taxon>Bacilli</taxon>
        <taxon>Bacillales</taxon>
        <taxon>Bacillaceae</taxon>
        <taxon>Evansella</taxon>
    </lineage>
</organism>
<keyword evidence="3" id="KW-1185">Reference proteome</keyword>
<feature type="domain" description="Transposase IS116/IS110/IS902 C-terminal" evidence="1">
    <location>
        <begin position="12"/>
        <end position="72"/>
    </location>
</feature>